<proteinExistence type="predicted"/>
<dbReference type="AlphaFoldDB" id="A0A6A4HQB8"/>
<evidence type="ECO:0000256" key="1">
    <source>
        <dbReference type="SAM" id="SignalP"/>
    </source>
</evidence>
<sequence length="124" mass="13516">MLGCYTYLHSFIEVVFQCLAVLVLQFPNSSVDSSFGSSSNSTAGRSSISTLELACITFTASLACSYSTFHIHILLPGVLRAWSVNGWELDFDVSARLGSPDRTPYISHVVKCTTFLNHEAALSM</sequence>
<feature type="signal peptide" evidence="1">
    <location>
        <begin position="1"/>
        <end position="25"/>
    </location>
</feature>
<dbReference type="EMBL" id="ML769459">
    <property type="protein sequence ID" value="KAE9400173.1"/>
    <property type="molecule type" value="Genomic_DNA"/>
</dbReference>
<organism evidence="2 3">
    <name type="scientific">Gymnopus androsaceus JB14</name>
    <dbReference type="NCBI Taxonomy" id="1447944"/>
    <lineage>
        <taxon>Eukaryota</taxon>
        <taxon>Fungi</taxon>
        <taxon>Dikarya</taxon>
        <taxon>Basidiomycota</taxon>
        <taxon>Agaricomycotina</taxon>
        <taxon>Agaricomycetes</taxon>
        <taxon>Agaricomycetidae</taxon>
        <taxon>Agaricales</taxon>
        <taxon>Marasmiineae</taxon>
        <taxon>Omphalotaceae</taxon>
        <taxon>Gymnopus</taxon>
    </lineage>
</organism>
<evidence type="ECO:0000313" key="3">
    <source>
        <dbReference type="Proteomes" id="UP000799118"/>
    </source>
</evidence>
<keyword evidence="3" id="KW-1185">Reference proteome</keyword>
<feature type="chain" id="PRO_5025407100" evidence="1">
    <location>
        <begin position="26"/>
        <end position="124"/>
    </location>
</feature>
<keyword evidence="1" id="KW-0732">Signal</keyword>
<protein>
    <submittedName>
        <fullName evidence="2">Uncharacterized protein</fullName>
    </submittedName>
</protein>
<evidence type="ECO:0000313" key="2">
    <source>
        <dbReference type="EMBL" id="KAE9400173.1"/>
    </source>
</evidence>
<dbReference type="Proteomes" id="UP000799118">
    <property type="component" value="Unassembled WGS sequence"/>
</dbReference>
<gene>
    <name evidence="2" type="ORF">BT96DRAFT_654455</name>
</gene>
<accession>A0A6A4HQB8</accession>
<reference evidence="2" key="1">
    <citation type="journal article" date="2019" name="Environ. Microbiol.">
        <title>Fungal ecological strategies reflected in gene transcription - a case study of two litter decomposers.</title>
        <authorList>
            <person name="Barbi F."/>
            <person name="Kohler A."/>
            <person name="Barry K."/>
            <person name="Baskaran P."/>
            <person name="Daum C."/>
            <person name="Fauchery L."/>
            <person name="Ihrmark K."/>
            <person name="Kuo A."/>
            <person name="LaButti K."/>
            <person name="Lipzen A."/>
            <person name="Morin E."/>
            <person name="Grigoriev I.V."/>
            <person name="Henrissat B."/>
            <person name="Lindahl B."/>
            <person name="Martin F."/>
        </authorList>
    </citation>
    <scope>NUCLEOTIDE SEQUENCE</scope>
    <source>
        <strain evidence="2">JB14</strain>
    </source>
</reference>
<name>A0A6A4HQB8_9AGAR</name>